<dbReference type="SUPFAM" id="SSF46785">
    <property type="entry name" value="Winged helix' DNA-binding domain"/>
    <property type="match status" value="1"/>
</dbReference>
<dbReference type="PROSITE" id="PS50931">
    <property type="entry name" value="HTH_LYSR"/>
    <property type="match status" value="1"/>
</dbReference>
<keyword evidence="7" id="KW-1185">Reference proteome</keyword>
<dbReference type="OrthoDB" id="9803735at2"/>
<reference evidence="6 7" key="1">
    <citation type="submission" date="2017-01" db="EMBL/GenBank/DDBJ databases">
        <title>Bacillus phylogenomics.</title>
        <authorList>
            <person name="Dunlap C."/>
        </authorList>
    </citation>
    <scope>NUCLEOTIDE SEQUENCE [LARGE SCALE GENOMIC DNA]</scope>
    <source>
        <strain evidence="6 7">NRRL B-41282</strain>
    </source>
</reference>
<dbReference type="Pfam" id="PF00126">
    <property type="entry name" value="HTH_1"/>
    <property type="match status" value="1"/>
</dbReference>
<accession>A0A1R1QWU2</accession>
<comment type="similarity">
    <text evidence="1">Belongs to the LysR transcriptional regulatory family.</text>
</comment>
<dbReference type="InterPro" id="IPR000847">
    <property type="entry name" value="LysR_HTH_N"/>
</dbReference>
<name>A0A1R1S1B3_9BACI</name>
<comment type="caution">
    <text evidence="6">The sequence shown here is derived from an EMBL/GenBank/DDBJ whole genome shotgun (WGS) entry which is preliminary data.</text>
</comment>
<dbReference type="InterPro" id="IPR005119">
    <property type="entry name" value="LysR_subst-bd"/>
</dbReference>
<dbReference type="Pfam" id="PF03466">
    <property type="entry name" value="LysR_substrate"/>
    <property type="match status" value="1"/>
</dbReference>
<dbReference type="PANTHER" id="PTHR30419:SF8">
    <property type="entry name" value="NITROGEN ASSIMILATION TRANSCRIPTIONAL ACTIVATOR-RELATED"/>
    <property type="match status" value="1"/>
</dbReference>
<dbReference type="PRINTS" id="PR00039">
    <property type="entry name" value="HTHLYSR"/>
</dbReference>
<dbReference type="Proteomes" id="UP000187367">
    <property type="component" value="Unassembled WGS sequence"/>
</dbReference>
<feature type="domain" description="HTH lysR-type" evidence="5">
    <location>
        <begin position="1"/>
        <end position="58"/>
    </location>
</feature>
<dbReference type="SUPFAM" id="SSF53850">
    <property type="entry name" value="Periplasmic binding protein-like II"/>
    <property type="match status" value="1"/>
</dbReference>
<evidence type="ECO:0000259" key="5">
    <source>
        <dbReference type="PROSITE" id="PS50931"/>
    </source>
</evidence>
<dbReference type="RefSeq" id="WP_076759557.1">
    <property type="nucleotide sequence ID" value="NZ_JARMDZ010000012.1"/>
</dbReference>
<evidence type="ECO:0000256" key="1">
    <source>
        <dbReference type="ARBA" id="ARBA00009437"/>
    </source>
</evidence>
<accession>A0A1R1S1B3</accession>
<protein>
    <submittedName>
        <fullName evidence="6">LysR family transcriptional regulator</fullName>
    </submittedName>
</protein>
<evidence type="ECO:0000256" key="4">
    <source>
        <dbReference type="ARBA" id="ARBA00023163"/>
    </source>
</evidence>
<dbReference type="NCBIfam" id="NF047520">
    <property type="entry name" value="trans_act_CidR"/>
    <property type="match status" value="1"/>
</dbReference>
<dbReference type="Gene3D" id="1.10.10.10">
    <property type="entry name" value="Winged helix-like DNA-binding domain superfamily/Winged helix DNA-binding domain"/>
    <property type="match status" value="1"/>
</dbReference>
<evidence type="ECO:0000256" key="3">
    <source>
        <dbReference type="ARBA" id="ARBA00023125"/>
    </source>
</evidence>
<dbReference type="GO" id="GO:0003677">
    <property type="term" value="F:DNA binding"/>
    <property type="evidence" value="ECO:0007669"/>
    <property type="project" value="UniProtKB-KW"/>
</dbReference>
<evidence type="ECO:0000313" key="7">
    <source>
        <dbReference type="Proteomes" id="UP000187367"/>
    </source>
</evidence>
<keyword evidence="4" id="KW-0804">Transcription</keyword>
<gene>
    <name evidence="6" type="ORF">BW143_03585</name>
</gene>
<dbReference type="CDD" id="cd08438">
    <property type="entry name" value="PBP2_CidR"/>
    <property type="match status" value="1"/>
</dbReference>
<dbReference type="EMBL" id="MTJL01000005">
    <property type="protein sequence ID" value="OMI09133.1"/>
    <property type="molecule type" value="Genomic_DNA"/>
</dbReference>
<keyword evidence="3" id="KW-0238">DNA-binding</keyword>
<dbReference type="InterPro" id="IPR050950">
    <property type="entry name" value="HTH-type_LysR_regulators"/>
</dbReference>
<dbReference type="FunFam" id="1.10.10.10:FF:000001">
    <property type="entry name" value="LysR family transcriptional regulator"/>
    <property type="match status" value="1"/>
</dbReference>
<dbReference type="GO" id="GO:0003700">
    <property type="term" value="F:DNA-binding transcription factor activity"/>
    <property type="evidence" value="ECO:0007669"/>
    <property type="project" value="InterPro"/>
</dbReference>
<evidence type="ECO:0000256" key="2">
    <source>
        <dbReference type="ARBA" id="ARBA00023015"/>
    </source>
</evidence>
<dbReference type="InterPro" id="IPR036388">
    <property type="entry name" value="WH-like_DNA-bd_sf"/>
</dbReference>
<evidence type="ECO:0000313" key="6">
    <source>
        <dbReference type="EMBL" id="OMI09133.1"/>
    </source>
</evidence>
<dbReference type="Gene3D" id="3.40.190.290">
    <property type="match status" value="1"/>
</dbReference>
<organism evidence="6 7">
    <name type="scientific">Bacillus swezeyi</name>
    <dbReference type="NCBI Taxonomy" id="1925020"/>
    <lineage>
        <taxon>Bacteria</taxon>
        <taxon>Bacillati</taxon>
        <taxon>Bacillota</taxon>
        <taxon>Bacilli</taxon>
        <taxon>Bacillales</taxon>
        <taxon>Bacillaceae</taxon>
        <taxon>Bacillus</taxon>
    </lineage>
</organism>
<keyword evidence="2" id="KW-0805">Transcription regulation</keyword>
<sequence>MDIRHLTYFLEVARLKSFTKAAQSLYISQPTISKMIKNLEEELGIELFYRRGRQIELTDAGQSMYVQAQEITKSFQNLTSELNDLMDVKKGHVRIGLPPMIGSGFFPKVIGDFRDKYPNVTFQLVEHGSVKVQEGVEDGSLDIGVVVLPAKEEIFHSFTIVKENLMLVVHPSHRFSDAEEIELNQLSEEPFIFFREDFVLHERIITSCLKAGFQPNVIYETSQWDFISEMVSANLGIGLLPERICRDLDPERVKIIPLVRPSIPWHIAVIWRKDRYLSFAARAWIDHTKSYIWSANSKPERDEAK</sequence>
<proteinExistence type="inferred from homology"/>
<dbReference type="InterPro" id="IPR036390">
    <property type="entry name" value="WH_DNA-bd_sf"/>
</dbReference>
<dbReference type="GO" id="GO:0005829">
    <property type="term" value="C:cytosol"/>
    <property type="evidence" value="ECO:0007669"/>
    <property type="project" value="TreeGrafter"/>
</dbReference>
<dbReference type="PANTHER" id="PTHR30419">
    <property type="entry name" value="HTH-TYPE TRANSCRIPTIONAL REGULATOR YBHD"/>
    <property type="match status" value="1"/>
</dbReference>
<dbReference type="AlphaFoldDB" id="A0A1R1S1B3"/>